<dbReference type="Proteomes" id="UP000516666">
    <property type="component" value="Chromosome"/>
</dbReference>
<dbReference type="EMBL" id="CP061646">
    <property type="protein sequence ID" value="QNX72845.1"/>
    <property type="molecule type" value="Genomic_DNA"/>
</dbReference>
<name>A0A7H2V912_9GAMM</name>
<protein>
    <submittedName>
        <fullName evidence="1">Rha family transcriptional regulator</fullName>
    </submittedName>
</protein>
<organism evidence="1 2">
    <name type="scientific">Acinetobacter seifertii</name>
    <dbReference type="NCBI Taxonomy" id="1530123"/>
    <lineage>
        <taxon>Bacteria</taxon>
        <taxon>Pseudomonadati</taxon>
        <taxon>Pseudomonadota</taxon>
        <taxon>Gammaproteobacteria</taxon>
        <taxon>Moraxellales</taxon>
        <taxon>Moraxellaceae</taxon>
        <taxon>Acinetobacter</taxon>
        <taxon>Acinetobacter calcoaceticus/baumannii complex</taxon>
    </lineage>
</organism>
<dbReference type="RefSeq" id="WP_191012597.1">
    <property type="nucleotide sequence ID" value="NZ_CP061646.1"/>
</dbReference>
<accession>A0A7H2V912</accession>
<sequence length="272" mass="31231">MQTFSPLNHAVFIENQQIKTTSLKVAEIFGKQHKNVLQKLESLECSSEFTELNFQLSEYIDNSGRYLPMYEMTKDGFIFLVMGFTGSKAAQIKESYINAFNQMAVALQNQRVLGDELMVGATVQLMSSSPQLTISQLIKNVDGVIDQTEVLWFKQDKLYKEIIPISCLYPSSTSQILKDFWASIYSHGLEKLNHTRQVDFIALNISQLYSSLQNLPLRKELTKHLKLSKSPFPTFTDYQNPIRSCIDGKLYRCYVFRQTNLNLLSPDNRLKV</sequence>
<dbReference type="AlphaFoldDB" id="A0A7H2V912"/>
<evidence type="ECO:0000313" key="1">
    <source>
        <dbReference type="EMBL" id="QNX72845.1"/>
    </source>
</evidence>
<proteinExistence type="predicted"/>
<dbReference type="Pfam" id="PF09669">
    <property type="entry name" value="Phage_pRha"/>
    <property type="match status" value="1"/>
</dbReference>
<gene>
    <name evidence="1" type="ORF">IC776_02790</name>
</gene>
<evidence type="ECO:0000313" key="2">
    <source>
        <dbReference type="Proteomes" id="UP000516666"/>
    </source>
</evidence>
<dbReference type="InterPro" id="IPR014054">
    <property type="entry name" value="Phage_regulatory_Rha"/>
</dbReference>
<reference evidence="2" key="1">
    <citation type="submission" date="2020-09" db="EMBL/GenBank/DDBJ databases">
        <title>Clinical and molecular characterization of Acinetobacter seifertii in Taiwan.</title>
        <authorList>
            <person name="Li L.-H."/>
            <person name="Yang Y.-S."/>
            <person name="Sun J.-R."/>
            <person name="Huang T.-W."/>
            <person name="Huang W.-C."/>
            <person name="Wang Y.-C."/>
            <person name="Kuo T.-H."/>
            <person name="Kuo S.-C."/>
            <person name="Chen T.-L."/>
        </authorList>
    </citation>
    <scope>NUCLEOTIDE SEQUENCE [LARGE SCALE GENOMIC DNA]</scope>
    <source>
        <strain evidence="2">AS39</strain>
    </source>
</reference>
<reference evidence="1 2" key="2">
    <citation type="submission" date="2020-09" db="EMBL/GenBank/DDBJ databases">
        <authorList>
            <person name="Chen F.-J."/>
            <person name="Lee Y.-T."/>
        </authorList>
    </citation>
    <scope>NUCLEOTIDE SEQUENCE [LARGE SCALE GENOMIC DNA]</scope>
    <source>
        <strain evidence="1 2">AS39</strain>
    </source>
</reference>
<dbReference type="NCBIfam" id="TIGR02681">
    <property type="entry name" value="phage_pRha"/>
    <property type="match status" value="1"/>
</dbReference>